<comment type="caution">
    <text evidence="2">The sequence shown here is derived from an EMBL/GenBank/DDBJ whole genome shotgun (WGS) entry which is preliminary data.</text>
</comment>
<dbReference type="OrthoDB" id="2138282at2759"/>
<dbReference type="EMBL" id="CAJMWW010000469">
    <property type="protein sequence ID" value="CAE6471550.1"/>
    <property type="molecule type" value="Genomic_DNA"/>
</dbReference>
<protein>
    <recommendedName>
        <fullName evidence="4">Transmembrane protein</fullName>
    </recommendedName>
</protein>
<keyword evidence="1" id="KW-0812">Transmembrane</keyword>
<dbReference type="Proteomes" id="UP000663841">
    <property type="component" value="Unassembled WGS sequence"/>
</dbReference>
<keyword evidence="1" id="KW-1133">Transmembrane helix</keyword>
<accession>A0A8H3C2E3</accession>
<feature type="transmembrane region" description="Helical" evidence="1">
    <location>
        <begin position="140"/>
        <end position="160"/>
    </location>
</feature>
<feature type="non-terminal residue" evidence="2">
    <location>
        <position position="1"/>
    </location>
</feature>
<evidence type="ECO:0000256" key="1">
    <source>
        <dbReference type="SAM" id="Phobius"/>
    </source>
</evidence>
<reference evidence="2" key="1">
    <citation type="submission" date="2021-01" db="EMBL/GenBank/DDBJ databases">
        <authorList>
            <person name="Kaushik A."/>
        </authorList>
    </citation>
    <scope>NUCLEOTIDE SEQUENCE</scope>
    <source>
        <strain evidence="2">AG3-T5</strain>
    </source>
</reference>
<name>A0A8H3C2E3_9AGAM</name>
<organism evidence="2 3">
    <name type="scientific">Rhizoctonia solani</name>
    <dbReference type="NCBI Taxonomy" id="456999"/>
    <lineage>
        <taxon>Eukaryota</taxon>
        <taxon>Fungi</taxon>
        <taxon>Dikarya</taxon>
        <taxon>Basidiomycota</taxon>
        <taxon>Agaricomycotina</taxon>
        <taxon>Agaricomycetes</taxon>
        <taxon>Cantharellales</taxon>
        <taxon>Ceratobasidiaceae</taxon>
        <taxon>Rhizoctonia</taxon>
    </lineage>
</organism>
<keyword evidence="1" id="KW-0472">Membrane</keyword>
<proteinExistence type="predicted"/>
<feature type="transmembrane region" description="Helical" evidence="1">
    <location>
        <begin position="71"/>
        <end position="95"/>
    </location>
</feature>
<evidence type="ECO:0000313" key="3">
    <source>
        <dbReference type="Proteomes" id="UP000663841"/>
    </source>
</evidence>
<evidence type="ECO:0008006" key="4">
    <source>
        <dbReference type="Google" id="ProtNLM"/>
    </source>
</evidence>
<sequence>SYLGPPATISWSDTLLSTLKMRSRRNPSNSSISLDVISSKSKPQVFSARSSNEFLYQDLSTRENRMHTTKFLTIIPLVIHCLSSVAIAITLLRYLDTRQFYLERRPQIKLADGTYEVDQLGKFNILQSDITTILSSLLMILRWVAAAWAGPLGWRAIFLLGEKYGLRYRDIEWVTNYGILHPATHFQRPLNLLLGLILISTLAPFPASPLLTGSISWIPSSSTVELPYHPIINLTGVHPNDTLNTLVYSGEYHATFPTDVVKNFNTAWRQDVETGIFRRVAPAMSHLSINSTIENIVVPYFTVTHIEWLPKLEDETFQLLQTMRQDRADFLRFPQKMSQPGAAALIVSYTSFEGASSIILDSLPSTWSMMVNVAKELDPKDCNSNTTFLSNNSTISPFLLAFNSTPGYVFEGKMSGCFVYAKVSYHAASGHCRNCRVISPSTVQNDTKLDDLGPEEGDPSIRSALIDMPQYIPTMTPLKDSLPDLANGVEAYVTALLTRLYSALWTSWSDAFGVTHAQSSRYKPAVSTLKVEINKARVYAWLILQLLATLAGLAFLHLQRTSDYPLLSDTAMVAFDIDSTRVPKPDQTSKHKREEMLKIEPKEDGWRVVVASSRLSNNL</sequence>
<gene>
    <name evidence="2" type="ORF">RDB_LOCUS178299</name>
</gene>
<dbReference type="AlphaFoldDB" id="A0A8H3C2E3"/>
<evidence type="ECO:0000313" key="2">
    <source>
        <dbReference type="EMBL" id="CAE6471550.1"/>
    </source>
</evidence>